<keyword evidence="1" id="KW-0812">Transmembrane</keyword>
<keyword evidence="1" id="KW-1133">Transmembrane helix</keyword>
<comment type="caution">
    <text evidence="2">The sequence shown here is derived from an EMBL/GenBank/DDBJ whole genome shotgun (WGS) entry which is preliminary data.</text>
</comment>
<accession>A0ABR6XDK3</accession>
<proteinExistence type="predicted"/>
<dbReference type="RefSeq" id="WP_190477939.1">
    <property type="nucleotide sequence ID" value="NZ_JACOFT010000002.1"/>
</dbReference>
<keyword evidence="3" id="KW-1185">Reference proteome</keyword>
<evidence type="ECO:0000313" key="3">
    <source>
        <dbReference type="Proteomes" id="UP000637632"/>
    </source>
</evidence>
<organism evidence="2 3">
    <name type="scientific">Undibacterium aquatile</name>
    <dbReference type="NCBI Taxonomy" id="1537398"/>
    <lineage>
        <taxon>Bacteria</taxon>
        <taxon>Pseudomonadati</taxon>
        <taxon>Pseudomonadota</taxon>
        <taxon>Betaproteobacteria</taxon>
        <taxon>Burkholderiales</taxon>
        <taxon>Oxalobacteraceae</taxon>
        <taxon>Undibacterium</taxon>
    </lineage>
</organism>
<dbReference type="Proteomes" id="UP000637632">
    <property type="component" value="Unassembled WGS sequence"/>
</dbReference>
<feature type="transmembrane region" description="Helical" evidence="1">
    <location>
        <begin position="15"/>
        <end position="35"/>
    </location>
</feature>
<evidence type="ECO:0000313" key="2">
    <source>
        <dbReference type="EMBL" id="MBC3810885.1"/>
    </source>
</evidence>
<dbReference type="InterPro" id="IPR021333">
    <property type="entry name" value="DUF2946"/>
</dbReference>
<reference evidence="2 3" key="1">
    <citation type="submission" date="2020-08" db="EMBL/GenBank/DDBJ databases">
        <title>Novel species isolated from subtropical streams in China.</title>
        <authorList>
            <person name="Lu H."/>
        </authorList>
    </citation>
    <scope>NUCLEOTIDE SEQUENCE [LARGE SCALE GENOMIC DNA]</scope>
    <source>
        <strain evidence="2 3">CCTCC AB 2015119</strain>
    </source>
</reference>
<dbReference type="Pfam" id="PF11162">
    <property type="entry name" value="DUF2946"/>
    <property type="match status" value="1"/>
</dbReference>
<keyword evidence="1" id="KW-0472">Membrane</keyword>
<gene>
    <name evidence="2" type="ORF">H8K26_05470</name>
</gene>
<sequence>MKLGIINRHWYEKSIWIACIAIFLNALLPSLDYAVSKMISPQEMVEICSAAGTKFLPAEQVLLSKSSPDTTHHQFKQCSFCATHAGTFALPVDLSVRWMVPVGHALLPFLFYHSPKLLFSWLHAHPRAPPAIG</sequence>
<dbReference type="EMBL" id="JACOFT010000002">
    <property type="protein sequence ID" value="MBC3810885.1"/>
    <property type="molecule type" value="Genomic_DNA"/>
</dbReference>
<protein>
    <submittedName>
        <fullName evidence="2">DUF2946 domain-containing protein</fullName>
    </submittedName>
</protein>
<name>A0ABR6XDK3_9BURK</name>
<evidence type="ECO:0000256" key="1">
    <source>
        <dbReference type="SAM" id="Phobius"/>
    </source>
</evidence>